<evidence type="ECO:0000313" key="1">
    <source>
        <dbReference type="EMBL" id="JAI01771.1"/>
    </source>
</evidence>
<reference evidence="1" key="1">
    <citation type="submission" date="2014-11" db="EMBL/GenBank/DDBJ databases">
        <authorList>
            <person name="Amaro Gonzalez C."/>
        </authorList>
    </citation>
    <scope>NUCLEOTIDE SEQUENCE</scope>
</reference>
<reference evidence="1" key="2">
    <citation type="journal article" date="2015" name="Fish Shellfish Immunol.">
        <title>Early steps in the European eel (Anguilla anguilla)-Vibrio vulnificus interaction in the gills: Role of the RtxA13 toxin.</title>
        <authorList>
            <person name="Callol A."/>
            <person name="Pajuelo D."/>
            <person name="Ebbesson L."/>
            <person name="Teles M."/>
            <person name="MacKenzie S."/>
            <person name="Amaro C."/>
        </authorList>
    </citation>
    <scope>NUCLEOTIDE SEQUENCE</scope>
</reference>
<accession>A0A0E9XIY4</accession>
<sequence>MQPVFLSLQPMSSTCAPLSDQPVFPLSTQPVFPCPQPVSHLLSLCSCLFLCSRLLSLCSSVSACVPVSSACVPVSACDPVSSSCVPLSPQCVFLSDQPVLFSTATLRYSKGLKSLVCN</sequence>
<dbReference type="AlphaFoldDB" id="A0A0E9XIY4"/>
<proteinExistence type="predicted"/>
<protein>
    <submittedName>
        <fullName evidence="1">Uncharacterized protein</fullName>
    </submittedName>
</protein>
<dbReference type="EMBL" id="GBXM01006807">
    <property type="protein sequence ID" value="JAI01771.1"/>
    <property type="molecule type" value="Transcribed_RNA"/>
</dbReference>
<name>A0A0E9XIY4_ANGAN</name>
<organism evidence="1">
    <name type="scientific">Anguilla anguilla</name>
    <name type="common">European freshwater eel</name>
    <name type="synonym">Muraena anguilla</name>
    <dbReference type="NCBI Taxonomy" id="7936"/>
    <lineage>
        <taxon>Eukaryota</taxon>
        <taxon>Metazoa</taxon>
        <taxon>Chordata</taxon>
        <taxon>Craniata</taxon>
        <taxon>Vertebrata</taxon>
        <taxon>Euteleostomi</taxon>
        <taxon>Actinopterygii</taxon>
        <taxon>Neopterygii</taxon>
        <taxon>Teleostei</taxon>
        <taxon>Anguilliformes</taxon>
        <taxon>Anguillidae</taxon>
        <taxon>Anguilla</taxon>
    </lineage>
</organism>